<dbReference type="Gene3D" id="3.40.50.20">
    <property type="match status" value="1"/>
</dbReference>
<dbReference type="PANTHER" id="PTHR43585">
    <property type="entry name" value="FUMIPYRROLE BIOSYNTHESIS PROTEIN C"/>
    <property type="match status" value="1"/>
</dbReference>
<feature type="domain" description="ATP-grasp" evidence="5">
    <location>
        <begin position="124"/>
        <end position="310"/>
    </location>
</feature>
<dbReference type="GO" id="GO:0005524">
    <property type="term" value="F:ATP binding"/>
    <property type="evidence" value="ECO:0007669"/>
    <property type="project" value="UniProtKB-UniRule"/>
</dbReference>
<evidence type="ECO:0000313" key="7">
    <source>
        <dbReference type="Proteomes" id="UP000031339"/>
    </source>
</evidence>
<dbReference type="PANTHER" id="PTHR43585:SF2">
    <property type="entry name" value="ATP-GRASP ENZYME FSQD"/>
    <property type="match status" value="1"/>
</dbReference>
<sequence>MFLRLSNMKTLVIIETTTSGAGSKIIKSGIQHGYKVIFLCSNLDRYTNLGLEQLSNFEIIITDTSSFEQIISTINIKNLKENLSGIISLSDSYVEIASKVAEYFNLTSSNSESLEIIRDKGKVRELFRDYEFSVKNKVIYDVKDLEEWKTFPAVSKSVSGTGSIDVKVSLYKDDLYKETKKMLVKYGELLIEKYETGNLISHELLVQDGKVLSLGFTNRILGQIPYFVEVSYSFPYSLDFQEKQKMEQYSDIIISLLGYRNGALHIEYILTENGPKLIEINGRLGGGMLGPMISKSFEIDIYDYIINIFCSEEKAELEHFVPKKAYSTTVIYSQKEGELLYKDDSLVHTYPNIEEFYFNAKIGDYLKEPTNFRGDLGYIMSFGKDTEEAYLKSQSALSTLIMRIKD</sequence>
<accession>A0A0C1HVR2</accession>
<comment type="caution">
    <text evidence="6">The sequence shown here is derived from an EMBL/GenBank/DDBJ whole genome shotgun (WGS) entry which is preliminary data.</text>
</comment>
<dbReference type="AlphaFoldDB" id="A0A0C1HVR2"/>
<keyword evidence="2 4" id="KW-0547">Nucleotide-binding</keyword>
<dbReference type="OrthoDB" id="9803907at2"/>
<reference evidence="6 7" key="1">
    <citation type="submission" date="2014-12" db="EMBL/GenBank/DDBJ databases">
        <title>Partial genome sequence of Streptococcus constellatus KCOM 1650 (= ChDC B144).</title>
        <authorList>
            <person name="Kook J.-K."/>
            <person name="Park S.-N."/>
            <person name="Lim Y.K."/>
            <person name="Jo E."/>
        </authorList>
    </citation>
    <scope>NUCLEOTIDE SEQUENCE [LARGE SCALE GENOMIC DNA]</scope>
    <source>
        <strain evidence="6 7">KCOM 1650</strain>
    </source>
</reference>
<dbReference type="InterPro" id="IPR052032">
    <property type="entry name" value="ATP-dep_AA_Ligase"/>
</dbReference>
<proteinExistence type="predicted"/>
<keyword evidence="3 4" id="KW-0067">ATP-binding</keyword>
<evidence type="ECO:0000256" key="2">
    <source>
        <dbReference type="ARBA" id="ARBA00022741"/>
    </source>
</evidence>
<keyword evidence="1" id="KW-0436">Ligase</keyword>
<name>A0A0C1HVR2_STRCV</name>
<dbReference type="EMBL" id="JWIY01000001">
    <property type="protein sequence ID" value="KIC78168.1"/>
    <property type="molecule type" value="Genomic_DNA"/>
</dbReference>
<evidence type="ECO:0000256" key="4">
    <source>
        <dbReference type="PROSITE-ProRule" id="PRU00409"/>
    </source>
</evidence>
<dbReference type="GO" id="GO:0046872">
    <property type="term" value="F:metal ion binding"/>
    <property type="evidence" value="ECO:0007669"/>
    <property type="project" value="InterPro"/>
</dbReference>
<evidence type="ECO:0000256" key="1">
    <source>
        <dbReference type="ARBA" id="ARBA00022598"/>
    </source>
</evidence>
<dbReference type="GO" id="GO:0016874">
    <property type="term" value="F:ligase activity"/>
    <property type="evidence" value="ECO:0007669"/>
    <property type="project" value="UniProtKB-KW"/>
</dbReference>
<dbReference type="SUPFAM" id="SSF56059">
    <property type="entry name" value="Glutathione synthetase ATP-binding domain-like"/>
    <property type="match status" value="1"/>
</dbReference>
<dbReference type="PROSITE" id="PS50975">
    <property type="entry name" value="ATP_GRASP"/>
    <property type="match status" value="1"/>
</dbReference>
<protein>
    <recommendedName>
        <fullName evidence="5">ATP-grasp domain-containing protein</fullName>
    </recommendedName>
</protein>
<dbReference type="Pfam" id="PF13535">
    <property type="entry name" value="ATP-grasp_4"/>
    <property type="match status" value="1"/>
</dbReference>
<evidence type="ECO:0000259" key="5">
    <source>
        <dbReference type="PROSITE" id="PS50975"/>
    </source>
</evidence>
<evidence type="ECO:0000256" key="3">
    <source>
        <dbReference type="ARBA" id="ARBA00022840"/>
    </source>
</evidence>
<gene>
    <name evidence="6" type="ORF">RN79_00905</name>
</gene>
<evidence type="ECO:0000313" key="6">
    <source>
        <dbReference type="EMBL" id="KIC78168.1"/>
    </source>
</evidence>
<organism evidence="6 7">
    <name type="scientific">Streptococcus constellatus</name>
    <dbReference type="NCBI Taxonomy" id="76860"/>
    <lineage>
        <taxon>Bacteria</taxon>
        <taxon>Bacillati</taxon>
        <taxon>Bacillota</taxon>
        <taxon>Bacilli</taxon>
        <taxon>Lactobacillales</taxon>
        <taxon>Streptococcaceae</taxon>
        <taxon>Streptococcus</taxon>
        <taxon>Streptococcus anginosus group</taxon>
    </lineage>
</organism>
<dbReference type="InterPro" id="IPR011761">
    <property type="entry name" value="ATP-grasp"/>
</dbReference>
<dbReference type="Gene3D" id="3.30.470.20">
    <property type="entry name" value="ATP-grasp fold, B domain"/>
    <property type="match status" value="1"/>
</dbReference>
<dbReference type="Proteomes" id="UP000031339">
    <property type="component" value="Unassembled WGS sequence"/>
</dbReference>